<name>A0A381SK54_9ZZZZ</name>
<protein>
    <recommendedName>
        <fullName evidence="1">ABM domain-containing protein</fullName>
    </recommendedName>
</protein>
<feature type="domain" description="ABM" evidence="1">
    <location>
        <begin position="2"/>
        <end position="91"/>
    </location>
</feature>
<reference evidence="2" key="1">
    <citation type="submission" date="2018-05" db="EMBL/GenBank/DDBJ databases">
        <authorList>
            <person name="Lanie J.A."/>
            <person name="Ng W.-L."/>
            <person name="Kazmierczak K.M."/>
            <person name="Andrzejewski T.M."/>
            <person name="Davidsen T.M."/>
            <person name="Wayne K.J."/>
            <person name="Tettelin H."/>
            <person name="Glass J.I."/>
            <person name="Rusch D."/>
            <person name="Podicherti R."/>
            <person name="Tsui H.-C.T."/>
            <person name="Winkler M.E."/>
        </authorList>
    </citation>
    <scope>NUCLEOTIDE SEQUENCE</scope>
</reference>
<dbReference type="InterPro" id="IPR011008">
    <property type="entry name" value="Dimeric_a/b-barrel"/>
</dbReference>
<evidence type="ECO:0000313" key="2">
    <source>
        <dbReference type="EMBL" id="SVA03824.1"/>
    </source>
</evidence>
<gene>
    <name evidence="2" type="ORF">METZ01_LOCUS56678</name>
</gene>
<dbReference type="EMBL" id="UINC01003156">
    <property type="protein sequence ID" value="SVA03824.1"/>
    <property type="molecule type" value="Genomic_DNA"/>
</dbReference>
<dbReference type="GO" id="GO:0016491">
    <property type="term" value="F:oxidoreductase activity"/>
    <property type="evidence" value="ECO:0007669"/>
    <property type="project" value="TreeGrafter"/>
</dbReference>
<evidence type="ECO:0000259" key="1">
    <source>
        <dbReference type="PROSITE" id="PS51725"/>
    </source>
</evidence>
<sequence>MYILMVRLKVKEDRIDDFIAASIGDARGSVLNEPGCRRFDIIQAADDPTSFAFCEVYNDEEAFAAHTTYSHFKEWDAAVKGMFDGDPEVSFCKPVFPRGDANWDSHRANIVDDPYFASSLHVIHAPKFVQKDKVEAFIDAVSLDGVGSTHEEPGCLRFDVYQNVKDPTEIYLYEVYANPDAFEYHKGTPHIRQWVETVKEMYDTSRDGGGRVGRNVWPPDNWAWSSGKPTW</sequence>
<dbReference type="PROSITE" id="PS51725">
    <property type="entry name" value="ABM"/>
    <property type="match status" value="2"/>
</dbReference>
<feature type="domain" description="ABM" evidence="1">
    <location>
        <begin position="121"/>
        <end position="212"/>
    </location>
</feature>
<dbReference type="PANTHER" id="PTHR33336">
    <property type="entry name" value="QUINOL MONOOXYGENASE YGIN-RELATED"/>
    <property type="match status" value="1"/>
</dbReference>
<dbReference type="InterPro" id="IPR050744">
    <property type="entry name" value="AI-2_Isomerase_LsrG"/>
</dbReference>
<dbReference type="Pfam" id="PF03992">
    <property type="entry name" value="ABM"/>
    <property type="match status" value="2"/>
</dbReference>
<dbReference type="InterPro" id="IPR007138">
    <property type="entry name" value="ABM_dom"/>
</dbReference>
<dbReference type="SUPFAM" id="SSF54909">
    <property type="entry name" value="Dimeric alpha+beta barrel"/>
    <property type="match status" value="2"/>
</dbReference>
<dbReference type="Gene3D" id="3.30.70.100">
    <property type="match status" value="1"/>
</dbReference>
<accession>A0A381SK54</accession>
<dbReference type="PANTHER" id="PTHR33336:SF1">
    <property type="entry name" value="(4S)-4-HYDROXY-5-PHOSPHONOOXYPENTANE-2,3-DIONE ISOMERASE"/>
    <property type="match status" value="1"/>
</dbReference>
<proteinExistence type="predicted"/>
<dbReference type="AlphaFoldDB" id="A0A381SK54"/>
<dbReference type="GO" id="GO:0005829">
    <property type="term" value="C:cytosol"/>
    <property type="evidence" value="ECO:0007669"/>
    <property type="project" value="TreeGrafter"/>
</dbReference>
<organism evidence="2">
    <name type="scientific">marine metagenome</name>
    <dbReference type="NCBI Taxonomy" id="408172"/>
    <lineage>
        <taxon>unclassified sequences</taxon>
        <taxon>metagenomes</taxon>
        <taxon>ecological metagenomes</taxon>
    </lineage>
</organism>